<keyword evidence="12 19" id="KW-1133">Transmembrane helix</keyword>
<sequence length="317" mass="37070">MSFFKPLFVIMYVSSFMMVMGGDSWFLLWMGLEVNMISFIILVYGKSIYEIEVCMKYFFIQGIGSAMLLMMLILSGKFLSECVILILSYKMGAGPFFFWFPSFCEGVSWASCILVMSLQKVIPLLFTGLFLCSFMWIMIFMSMFVGALGCFNESKLKKFMAFSSIHYVGWLFLCIKTNLYMWMVYLFGYMFMLVGILMSLRSDESISVKDILKMKSPGLFIFSMLNMGGMPPMLGFFLKWWVFLGILGTKIEVMWFIILLAVFMFYVYMRLVYPVLVNYIFMLNYSSYKMNSMSENIREWMYMVFAIFSPILGWSLL</sequence>
<comment type="catalytic activity">
    <reaction evidence="18">
        <text>a ubiquinone + NADH + 5 H(+)(in) = a ubiquinol + NAD(+) + 4 H(+)(out)</text>
        <dbReference type="Rhea" id="RHEA:29091"/>
        <dbReference type="Rhea" id="RHEA-COMP:9565"/>
        <dbReference type="Rhea" id="RHEA-COMP:9566"/>
        <dbReference type="ChEBI" id="CHEBI:15378"/>
        <dbReference type="ChEBI" id="CHEBI:16389"/>
        <dbReference type="ChEBI" id="CHEBI:17976"/>
        <dbReference type="ChEBI" id="CHEBI:57540"/>
        <dbReference type="ChEBI" id="CHEBI:57945"/>
        <dbReference type="EC" id="7.1.1.2"/>
    </reaction>
</comment>
<keyword evidence="14" id="KW-0830">Ubiquinone</keyword>
<evidence type="ECO:0000256" key="16">
    <source>
        <dbReference type="ARBA" id="ARBA00023136"/>
    </source>
</evidence>
<evidence type="ECO:0000256" key="18">
    <source>
        <dbReference type="ARBA" id="ARBA00049551"/>
    </source>
</evidence>
<keyword evidence="10" id="KW-1278">Translocase</keyword>
<feature type="domain" description="NADH:quinone oxidoreductase/Mrp antiporter transmembrane" evidence="20">
    <location>
        <begin position="83"/>
        <end position="262"/>
    </location>
</feature>
<name>A0A2I6BYQ4_9ARAC</name>
<comment type="subcellular location">
    <subcellularLocation>
        <location evidence="2">Mitochondrion inner membrane</location>
        <topology evidence="2">Multi-pass membrane protein</topology>
    </subcellularLocation>
</comment>
<dbReference type="EMBL" id="MG564494">
    <property type="protein sequence ID" value="AUJ21352.1"/>
    <property type="molecule type" value="Genomic_DNA"/>
</dbReference>
<evidence type="ECO:0000256" key="14">
    <source>
        <dbReference type="ARBA" id="ARBA00023075"/>
    </source>
</evidence>
<proteinExistence type="inferred from homology"/>
<evidence type="ECO:0000256" key="6">
    <source>
        <dbReference type="ARBA" id="ARBA00022448"/>
    </source>
</evidence>
<dbReference type="GO" id="GO:0005743">
    <property type="term" value="C:mitochondrial inner membrane"/>
    <property type="evidence" value="ECO:0007669"/>
    <property type="project" value="UniProtKB-SubCell"/>
</dbReference>
<reference evidence="21" key="2">
    <citation type="submission" date="2017-11" db="EMBL/GenBank/DDBJ databases">
        <authorList>
            <person name="Han C.G."/>
        </authorList>
    </citation>
    <scope>NUCLEOTIDE SEQUENCE</scope>
</reference>
<evidence type="ECO:0000256" key="4">
    <source>
        <dbReference type="ARBA" id="ARBA00012944"/>
    </source>
</evidence>
<evidence type="ECO:0000256" key="7">
    <source>
        <dbReference type="ARBA" id="ARBA00022660"/>
    </source>
</evidence>
<feature type="transmembrane region" description="Helical" evidence="19">
    <location>
        <begin position="57"/>
        <end position="76"/>
    </location>
</feature>
<protein>
    <recommendedName>
        <fullName evidence="5">NADH-ubiquinone oxidoreductase chain 2</fullName>
        <ecNumber evidence="4">7.1.1.2</ecNumber>
    </recommendedName>
    <alternativeName>
        <fullName evidence="17">NADH dehydrogenase subunit 2</fullName>
    </alternativeName>
</protein>
<geneLocation type="mitochondrion" evidence="21"/>
<evidence type="ECO:0000256" key="9">
    <source>
        <dbReference type="ARBA" id="ARBA00022792"/>
    </source>
</evidence>
<accession>A0A2I6BYQ4</accession>
<keyword evidence="8 19" id="KW-0812">Transmembrane</keyword>
<dbReference type="AlphaFoldDB" id="A0A2I6BYQ4"/>
<evidence type="ECO:0000256" key="1">
    <source>
        <dbReference type="ARBA" id="ARBA00003257"/>
    </source>
</evidence>
<keyword evidence="15 21" id="KW-0496">Mitochondrion</keyword>
<feature type="transmembrane region" description="Helical" evidence="19">
    <location>
        <begin position="219"/>
        <end position="241"/>
    </location>
</feature>
<feature type="transmembrane region" description="Helical" evidence="19">
    <location>
        <begin position="179"/>
        <end position="198"/>
    </location>
</feature>
<comment type="function">
    <text evidence="1">Core subunit of the mitochondrial membrane respiratory chain NADH dehydrogenase (Complex I) that is believed to belong to the minimal assembly required for catalysis. Complex I functions in the transfer of electrons from NADH to the respiratory chain. The immediate electron acceptor for the enzyme is believed to be ubiquinone.</text>
</comment>
<evidence type="ECO:0000256" key="15">
    <source>
        <dbReference type="ARBA" id="ARBA00023128"/>
    </source>
</evidence>
<dbReference type="Pfam" id="PF00361">
    <property type="entry name" value="Proton_antipo_M"/>
    <property type="match status" value="1"/>
</dbReference>
<evidence type="ECO:0000256" key="2">
    <source>
        <dbReference type="ARBA" id="ARBA00004448"/>
    </source>
</evidence>
<dbReference type="InterPro" id="IPR001750">
    <property type="entry name" value="ND/Mrp_TM"/>
</dbReference>
<dbReference type="PANTHER" id="PTHR46552">
    <property type="entry name" value="NADH-UBIQUINONE OXIDOREDUCTASE CHAIN 2"/>
    <property type="match status" value="1"/>
</dbReference>
<evidence type="ECO:0000256" key="19">
    <source>
        <dbReference type="SAM" id="Phobius"/>
    </source>
</evidence>
<evidence type="ECO:0000256" key="17">
    <source>
        <dbReference type="ARBA" id="ARBA00031028"/>
    </source>
</evidence>
<gene>
    <name evidence="21" type="primary">ND2</name>
</gene>
<keyword evidence="11" id="KW-0249">Electron transport</keyword>
<evidence type="ECO:0000256" key="5">
    <source>
        <dbReference type="ARBA" id="ARBA00021008"/>
    </source>
</evidence>
<evidence type="ECO:0000256" key="8">
    <source>
        <dbReference type="ARBA" id="ARBA00022692"/>
    </source>
</evidence>
<keyword evidence="16 19" id="KW-0472">Membrane</keyword>
<feature type="transmembrane region" description="Helical" evidence="19">
    <location>
        <begin position="25"/>
        <end position="45"/>
    </location>
</feature>
<dbReference type="EC" id="7.1.1.2" evidence="4"/>
<dbReference type="GO" id="GO:0006120">
    <property type="term" value="P:mitochondrial electron transport, NADH to ubiquinone"/>
    <property type="evidence" value="ECO:0007669"/>
    <property type="project" value="TreeGrafter"/>
</dbReference>
<evidence type="ECO:0000256" key="12">
    <source>
        <dbReference type="ARBA" id="ARBA00022989"/>
    </source>
</evidence>
<keyword evidence="7" id="KW-0679">Respiratory chain</keyword>
<reference evidence="21" key="1">
    <citation type="journal article" date="2017" name="Genes (Basel)">
        <title>Ancient DNA Resolves the History of Tetragnatha (Araneae, Tetragnathidae) Spiders on Rapa Nui.</title>
        <authorList>
            <person name="Cotoras D.D."/>
            <person name="Murray G.G.R."/>
            <person name="Kapp J."/>
            <person name="Gillespie R.G."/>
            <person name="Griswold C."/>
            <person name="Simison W.B."/>
            <person name="Green R.E."/>
            <person name="Shapiro B."/>
        </authorList>
    </citation>
    <scope>NUCLEOTIDE SEQUENCE</scope>
</reference>
<dbReference type="PANTHER" id="PTHR46552:SF1">
    <property type="entry name" value="NADH-UBIQUINONE OXIDOREDUCTASE CHAIN 2"/>
    <property type="match status" value="1"/>
</dbReference>
<evidence type="ECO:0000259" key="20">
    <source>
        <dbReference type="Pfam" id="PF00361"/>
    </source>
</evidence>
<keyword evidence="9" id="KW-0999">Mitochondrion inner membrane</keyword>
<evidence type="ECO:0000256" key="13">
    <source>
        <dbReference type="ARBA" id="ARBA00023027"/>
    </source>
</evidence>
<organism evidence="21">
    <name type="scientific">Tetragnatha sp. Rapa Nui</name>
    <dbReference type="NCBI Taxonomy" id="2067679"/>
    <lineage>
        <taxon>Eukaryota</taxon>
        <taxon>Metazoa</taxon>
        <taxon>Ecdysozoa</taxon>
        <taxon>Arthropoda</taxon>
        <taxon>Chelicerata</taxon>
        <taxon>Arachnida</taxon>
        <taxon>Araneae</taxon>
        <taxon>Araneomorphae</taxon>
        <taxon>Entelegynae</taxon>
        <taxon>Araneoidea</taxon>
        <taxon>Tetragnathidae</taxon>
        <taxon>Tetragnatha</taxon>
    </lineage>
</organism>
<evidence type="ECO:0000313" key="21">
    <source>
        <dbReference type="EMBL" id="AUJ21352.1"/>
    </source>
</evidence>
<evidence type="ECO:0000256" key="10">
    <source>
        <dbReference type="ARBA" id="ARBA00022967"/>
    </source>
</evidence>
<feature type="transmembrane region" description="Helical" evidence="19">
    <location>
        <begin position="300"/>
        <end position="316"/>
    </location>
</feature>
<evidence type="ECO:0000256" key="11">
    <source>
        <dbReference type="ARBA" id="ARBA00022982"/>
    </source>
</evidence>
<keyword evidence="6" id="KW-0813">Transport</keyword>
<keyword evidence="13" id="KW-0520">NAD</keyword>
<comment type="similarity">
    <text evidence="3">Belongs to the complex I subunit 2 family.</text>
</comment>
<evidence type="ECO:0000256" key="3">
    <source>
        <dbReference type="ARBA" id="ARBA00007012"/>
    </source>
</evidence>
<feature type="transmembrane region" description="Helical" evidence="19">
    <location>
        <begin position="124"/>
        <end position="148"/>
    </location>
</feature>
<dbReference type="InterPro" id="IPR050175">
    <property type="entry name" value="Complex_I_Subunit_2"/>
</dbReference>
<dbReference type="GO" id="GO:0008137">
    <property type="term" value="F:NADH dehydrogenase (ubiquinone) activity"/>
    <property type="evidence" value="ECO:0007669"/>
    <property type="project" value="UniProtKB-EC"/>
</dbReference>
<feature type="transmembrane region" description="Helical" evidence="19">
    <location>
        <begin position="253"/>
        <end position="279"/>
    </location>
</feature>
<feature type="transmembrane region" description="Helical" evidence="19">
    <location>
        <begin position="96"/>
        <end position="117"/>
    </location>
</feature>